<gene>
    <name evidence="1" type="ORF">TIFTF001_016561</name>
</gene>
<evidence type="ECO:0000313" key="1">
    <source>
        <dbReference type="EMBL" id="GMN47382.1"/>
    </source>
</evidence>
<keyword evidence="2" id="KW-1185">Reference proteome</keyword>
<organism evidence="1 2">
    <name type="scientific">Ficus carica</name>
    <name type="common">Common fig</name>
    <dbReference type="NCBI Taxonomy" id="3494"/>
    <lineage>
        <taxon>Eukaryota</taxon>
        <taxon>Viridiplantae</taxon>
        <taxon>Streptophyta</taxon>
        <taxon>Embryophyta</taxon>
        <taxon>Tracheophyta</taxon>
        <taxon>Spermatophyta</taxon>
        <taxon>Magnoliopsida</taxon>
        <taxon>eudicotyledons</taxon>
        <taxon>Gunneridae</taxon>
        <taxon>Pentapetalae</taxon>
        <taxon>rosids</taxon>
        <taxon>fabids</taxon>
        <taxon>Rosales</taxon>
        <taxon>Moraceae</taxon>
        <taxon>Ficeae</taxon>
        <taxon>Ficus</taxon>
    </lineage>
</organism>
<evidence type="ECO:0000313" key="2">
    <source>
        <dbReference type="Proteomes" id="UP001187192"/>
    </source>
</evidence>
<dbReference type="Proteomes" id="UP001187192">
    <property type="component" value="Unassembled WGS sequence"/>
</dbReference>
<protein>
    <submittedName>
        <fullName evidence="1">Uncharacterized protein</fullName>
    </submittedName>
</protein>
<dbReference type="EMBL" id="BTGU01000025">
    <property type="protein sequence ID" value="GMN47382.1"/>
    <property type="molecule type" value="Genomic_DNA"/>
</dbReference>
<reference evidence="1" key="1">
    <citation type="submission" date="2023-07" db="EMBL/GenBank/DDBJ databases">
        <title>draft genome sequence of fig (Ficus carica).</title>
        <authorList>
            <person name="Takahashi T."/>
            <person name="Nishimura K."/>
        </authorList>
    </citation>
    <scope>NUCLEOTIDE SEQUENCE</scope>
</reference>
<sequence length="85" mass="9345">MRTNGCDFPANFLASFRSTTSDHHILLQFATLQRPLRPPLVRDSMATDAGSLDGTNASADTRVSNLWELGASDLSVCERLWGFCL</sequence>
<proteinExistence type="predicted"/>
<dbReference type="AlphaFoldDB" id="A0AA88D9Z4"/>
<name>A0AA88D9Z4_FICCA</name>
<accession>A0AA88D9Z4</accession>
<comment type="caution">
    <text evidence="1">The sequence shown here is derived from an EMBL/GenBank/DDBJ whole genome shotgun (WGS) entry which is preliminary data.</text>
</comment>